<evidence type="ECO:0000313" key="2">
    <source>
        <dbReference type="EMBL" id="NIL26853.1"/>
    </source>
</evidence>
<name>A0AA90XY92_9GAMM</name>
<reference evidence="2" key="1">
    <citation type="submission" date="2020-03" db="EMBL/GenBank/DDBJ databases">
        <authorList>
            <person name="Kislichkina A."/>
            <person name="Dentovskaya S."/>
            <person name="Shaikhutdinov R."/>
            <person name="Ivanov S."/>
            <person name="Sizova A."/>
            <person name="Solomentsev V."/>
            <person name="Bogun A."/>
        </authorList>
    </citation>
    <scope>NUCLEOTIDE SEQUENCE</scope>
    <source>
        <strain evidence="2">SCPM-O-B-8025</strain>
    </source>
</reference>
<gene>
    <name evidence="2" type="ORF">HB980_09870</name>
</gene>
<dbReference type="CDD" id="cd03801">
    <property type="entry name" value="GT4_PimA-like"/>
    <property type="match status" value="1"/>
</dbReference>
<accession>A0AA90XY92</accession>
<dbReference type="EMBL" id="JAASAN010000003">
    <property type="protein sequence ID" value="NIL26853.1"/>
    <property type="molecule type" value="Genomic_DNA"/>
</dbReference>
<comment type="caution">
    <text evidence="2">The sequence shown here is derived from an EMBL/GenBank/DDBJ whole genome shotgun (WGS) entry which is preliminary data.</text>
</comment>
<dbReference type="SUPFAM" id="SSF53756">
    <property type="entry name" value="UDP-Glycosyltransferase/glycogen phosphorylase"/>
    <property type="match status" value="1"/>
</dbReference>
<proteinExistence type="predicted"/>
<dbReference type="RefSeq" id="WP_080986289.1">
    <property type="nucleotide sequence ID" value="NZ_CABHYD010000366.1"/>
</dbReference>
<evidence type="ECO:0000313" key="3">
    <source>
        <dbReference type="Proteomes" id="UP000698240"/>
    </source>
</evidence>
<dbReference type="AlphaFoldDB" id="A0AA90XY92"/>
<evidence type="ECO:0000259" key="1">
    <source>
        <dbReference type="Pfam" id="PF00534"/>
    </source>
</evidence>
<organism evidence="2 3">
    <name type="scientific">Yersinia massiliensis</name>
    <dbReference type="NCBI Taxonomy" id="419257"/>
    <lineage>
        <taxon>Bacteria</taxon>
        <taxon>Pseudomonadati</taxon>
        <taxon>Pseudomonadota</taxon>
        <taxon>Gammaproteobacteria</taxon>
        <taxon>Enterobacterales</taxon>
        <taxon>Yersiniaceae</taxon>
        <taxon>Yersinia</taxon>
    </lineage>
</organism>
<dbReference type="Proteomes" id="UP000698240">
    <property type="component" value="Unassembled WGS sequence"/>
</dbReference>
<dbReference type="Gene3D" id="3.40.50.2000">
    <property type="entry name" value="Glycogen Phosphorylase B"/>
    <property type="match status" value="2"/>
</dbReference>
<sequence>MPRNRLSNDEPKTLKVGVIHLATEGIQLFVGGVGSFIRGQIEALPEVIELLAAHHIILQPHFIEIACSRYHCSFNDERRANYIRHIHAMGGSFSTVPNMTMGNGANCSWPYGDAFLGNLQNWQISSAAGAAKIIDICANYDITLAFCHELPFSLTPLIARLQAAIEGVNLKVIFVSHGTAFNHEMPLPNPERLMAESLPVHWAKIDTNIKLGFISQFMATHLVAQYGADPQGFIPVLAGIDIDDPWFRLRSDQVISHTLLKYGIPLDRPLAITLGRGVQYKRHDLLLKASCLLNNDIHPVIVSDPVLPELIQLAQSTQLASQLASPPTIIHSFDRELMACLIQWHNTHVCVLSAENEPNGLIPMEARWLARKQGALLVVADSGGLSEQVTPGIDGFRHIAGDAENLACVIQQICTLSDVEISHIRQAGAALIKARYQWKNQIMASLASLIPEIATLH</sequence>
<dbReference type="Pfam" id="PF00534">
    <property type="entry name" value="Glycos_transf_1"/>
    <property type="match status" value="1"/>
</dbReference>
<protein>
    <submittedName>
        <fullName evidence="2">Glycosyltransferase family 4 protein</fullName>
    </submittedName>
</protein>
<dbReference type="GO" id="GO:0016757">
    <property type="term" value="F:glycosyltransferase activity"/>
    <property type="evidence" value="ECO:0007669"/>
    <property type="project" value="InterPro"/>
</dbReference>
<feature type="domain" description="Glycosyl transferase family 1" evidence="1">
    <location>
        <begin position="261"/>
        <end position="415"/>
    </location>
</feature>
<dbReference type="InterPro" id="IPR001296">
    <property type="entry name" value="Glyco_trans_1"/>
</dbReference>